<evidence type="ECO:0000313" key="1">
    <source>
        <dbReference type="EMBL" id="BAD62049.1"/>
    </source>
</evidence>
<dbReference type="EMBL" id="AP005658">
    <property type="protein sequence ID" value="BAD62049.1"/>
    <property type="molecule type" value="Genomic_DNA"/>
</dbReference>
<organism evidence="1 2">
    <name type="scientific">Oryza sativa subsp. japonica</name>
    <name type="common">Rice</name>
    <dbReference type="NCBI Taxonomy" id="39947"/>
    <lineage>
        <taxon>Eukaryota</taxon>
        <taxon>Viridiplantae</taxon>
        <taxon>Streptophyta</taxon>
        <taxon>Embryophyta</taxon>
        <taxon>Tracheophyta</taxon>
        <taxon>Spermatophyta</taxon>
        <taxon>Magnoliopsida</taxon>
        <taxon>Liliopsida</taxon>
        <taxon>Poales</taxon>
        <taxon>Poaceae</taxon>
        <taxon>BOP clade</taxon>
        <taxon>Oryzoideae</taxon>
        <taxon>Oryzeae</taxon>
        <taxon>Oryzinae</taxon>
        <taxon>Oryza</taxon>
        <taxon>Oryza sativa</taxon>
    </lineage>
</organism>
<dbReference type="AlphaFoldDB" id="Q5Z5K5"/>
<dbReference type="Proteomes" id="UP000000763">
    <property type="component" value="Chromosome 6"/>
</dbReference>
<reference evidence="2" key="1">
    <citation type="journal article" date="2005" name="Nature">
        <title>The map-based sequence of the rice genome.</title>
        <authorList>
            <consortium name="International rice genome sequencing project (IRGSP)"/>
            <person name="Matsumoto T."/>
            <person name="Wu J."/>
            <person name="Kanamori H."/>
            <person name="Katayose Y."/>
            <person name="Fujisawa M."/>
            <person name="Namiki N."/>
            <person name="Mizuno H."/>
            <person name="Yamamoto K."/>
            <person name="Antonio B.A."/>
            <person name="Baba T."/>
            <person name="Sakata K."/>
            <person name="Nagamura Y."/>
            <person name="Aoki H."/>
            <person name="Arikawa K."/>
            <person name="Arita K."/>
            <person name="Bito T."/>
            <person name="Chiden Y."/>
            <person name="Fujitsuka N."/>
            <person name="Fukunaka R."/>
            <person name="Hamada M."/>
            <person name="Harada C."/>
            <person name="Hayashi A."/>
            <person name="Hijishita S."/>
            <person name="Honda M."/>
            <person name="Hosokawa S."/>
            <person name="Ichikawa Y."/>
            <person name="Idonuma A."/>
            <person name="Iijima M."/>
            <person name="Ikeda M."/>
            <person name="Ikeno M."/>
            <person name="Ito K."/>
            <person name="Ito S."/>
            <person name="Ito T."/>
            <person name="Ito Y."/>
            <person name="Ito Y."/>
            <person name="Iwabuchi A."/>
            <person name="Kamiya K."/>
            <person name="Karasawa W."/>
            <person name="Kurita K."/>
            <person name="Katagiri S."/>
            <person name="Kikuta A."/>
            <person name="Kobayashi H."/>
            <person name="Kobayashi N."/>
            <person name="Machita K."/>
            <person name="Maehara T."/>
            <person name="Masukawa M."/>
            <person name="Mizubayashi T."/>
            <person name="Mukai Y."/>
            <person name="Nagasaki H."/>
            <person name="Nagata Y."/>
            <person name="Naito S."/>
            <person name="Nakashima M."/>
            <person name="Nakama Y."/>
            <person name="Nakamichi Y."/>
            <person name="Nakamura M."/>
            <person name="Meguro A."/>
            <person name="Negishi M."/>
            <person name="Ohta I."/>
            <person name="Ohta T."/>
            <person name="Okamoto M."/>
            <person name="Ono N."/>
            <person name="Saji S."/>
            <person name="Sakaguchi M."/>
            <person name="Sakai K."/>
            <person name="Shibata M."/>
            <person name="Shimokawa T."/>
            <person name="Song J."/>
            <person name="Takazaki Y."/>
            <person name="Terasawa K."/>
            <person name="Tsugane M."/>
            <person name="Tsuji K."/>
            <person name="Ueda S."/>
            <person name="Waki K."/>
            <person name="Yamagata H."/>
            <person name="Yamamoto M."/>
            <person name="Yamamoto S."/>
            <person name="Yamane H."/>
            <person name="Yoshiki S."/>
            <person name="Yoshihara R."/>
            <person name="Yukawa K."/>
            <person name="Zhong H."/>
            <person name="Yano M."/>
            <person name="Yuan Q."/>
            <person name="Ouyang S."/>
            <person name="Liu J."/>
            <person name="Jones K.M."/>
            <person name="Gansberger K."/>
            <person name="Moffat K."/>
            <person name="Hill J."/>
            <person name="Bera J."/>
            <person name="Fadrosh D."/>
            <person name="Jin S."/>
            <person name="Johri S."/>
            <person name="Kim M."/>
            <person name="Overton L."/>
            <person name="Reardon M."/>
            <person name="Tsitrin T."/>
            <person name="Vuong H."/>
            <person name="Weaver B."/>
            <person name="Ciecko A."/>
            <person name="Tallon L."/>
            <person name="Jackson J."/>
            <person name="Pai G."/>
            <person name="Aken S.V."/>
            <person name="Utterback T."/>
            <person name="Reidmuller S."/>
            <person name="Feldblyum T."/>
            <person name="Hsiao J."/>
            <person name="Zismann V."/>
            <person name="Iobst S."/>
            <person name="de Vazeille A.R."/>
            <person name="Buell C.R."/>
            <person name="Ying K."/>
            <person name="Li Y."/>
            <person name="Lu T."/>
            <person name="Huang Y."/>
            <person name="Zhao Q."/>
            <person name="Feng Q."/>
            <person name="Zhang L."/>
            <person name="Zhu J."/>
            <person name="Weng Q."/>
            <person name="Mu J."/>
            <person name="Lu Y."/>
            <person name="Fan D."/>
            <person name="Liu Y."/>
            <person name="Guan J."/>
            <person name="Zhang Y."/>
            <person name="Yu S."/>
            <person name="Liu X."/>
            <person name="Zhang Y."/>
            <person name="Hong G."/>
            <person name="Han B."/>
            <person name="Choisne N."/>
            <person name="Demange N."/>
            <person name="Orjeda G."/>
            <person name="Samain S."/>
            <person name="Cattolico L."/>
            <person name="Pelletier E."/>
            <person name="Couloux A."/>
            <person name="Segurens B."/>
            <person name="Wincker P."/>
            <person name="D'Hont A."/>
            <person name="Scarpelli C."/>
            <person name="Weissenbach J."/>
            <person name="Salanoubat M."/>
            <person name="Quetier F."/>
            <person name="Yu Y."/>
            <person name="Kim H.R."/>
            <person name="Rambo T."/>
            <person name="Currie J."/>
            <person name="Collura K."/>
            <person name="Luo M."/>
            <person name="Yang T."/>
            <person name="Ammiraju J.S.S."/>
            <person name="Engler F."/>
            <person name="Soderlund C."/>
            <person name="Wing R.A."/>
            <person name="Palmer L.E."/>
            <person name="de la Bastide M."/>
            <person name="Spiegel L."/>
            <person name="Nascimento L."/>
            <person name="Zutavern T."/>
            <person name="O'Shaughnessy A."/>
            <person name="Dike S."/>
            <person name="Dedhia N."/>
            <person name="Preston R."/>
            <person name="Balija V."/>
            <person name="McCombie W.R."/>
            <person name="Chow T."/>
            <person name="Chen H."/>
            <person name="Chung M."/>
            <person name="Chen C."/>
            <person name="Shaw J."/>
            <person name="Wu H."/>
            <person name="Hsiao K."/>
            <person name="Chao Y."/>
            <person name="Chu M."/>
            <person name="Cheng C."/>
            <person name="Hour A."/>
            <person name="Lee P."/>
            <person name="Lin S."/>
            <person name="Lin Y."/>
            <person name="Liou J."/>
            <person name="Liu S."/>
            <person name="Hsing Y."/>
            <person name="Raghuvanshi S."/>
            <person name="Mohanty A."/>
            <person name="Bharti A.K."/>
            <person name="Gaur A."/>
            <person name="Gupta V."/>
            <person name="Kumar D."/>
            <person name="Ravi V."/>
            <person name="Vij S."/>
            <person name="Kapur A."/>
            <person name="Khurana P."/>
            <person name="Khurana P."/>
            <person name="Khurana J.P."/>
            <person name="Tyagi A.K."/>
            <person name="Gaikwad K."/>
            <person name="Singh A."/>
            <person name="Dalal V."/>
            <person name="Srivastava S."/>
            <person name="Dixit A."/>
            <person name="Pal A.K."/>
            <person name="Ghazi I.A."/>
            <person name="Yadav M."/>
            <person name="Pandit A."/>
            <person name="Bhargava A."/>
            <person name="Sureshbabu K."/>
            <person name="Batra K."/>
            <person name="Sharma T.R."/>
            <person name="Mohapatra T."/>
            <person name="Singh N.K."/>
            <person name="Messing J."/>
            <person name="Nelson A.B."/>
            <person name="Fuks G."/>
            <person name="Kavchok S."/>
            <person name="Keizer G."/>
            <person name="Linton E."/>
            <person name="Llaca V."/>
            <person name="Song R."/>
            <person name="Tanyolac B."/>
            <person name="Young S."/>
            <person name="Ho-Il K."/>
            <person name="Hahn J.H."/>
            <person name="Sangsakoo G."/>
            <person name="Vanavichit A."/>
            <person name="de Mattos Luiz.A.T."/>
            <person name="Zimmer P.D."/>
            <person name="Malone G."/>
            <person name="Dellagostin O."/>
            <person name="de Oliveira A.C."/>
            <person name="Bevan M."/>
            <person name="Bancroft I."/>
            <person name="Minx P."/>
            <person name="Cordum H."/>
            <person name="Wilson R."/>
            <person name="Cheng Z."/>
            <person name="Jin W."/>
            <person name="Jiang J."/>
            <person name="Leong S.A."/>
            <person name="Iwama H."/>
            <person name="Gojobori T."/>
            <person name="Itoh T."/>
            <person name="Niimura Y."/>
            <person name="Fujii Y."/>
            <person name="Habara T."/>
            <person name="Sakai H."/>
            <person name="Sato Y."/>
            <person name="Wilson G."/>
            <person name="Kumar K."/>
            <person name="McCouch S."/>
            <person name="Juretic N."/>
            <person name="Hoen D."/>
            <person name="Wright S."/>
            <person name="Bruskiewich R."/>
            <person name="Bureau T."/>
            <person name="Miyao A."/>
            <person name="Hirochika H."/>
            <person name="Nishikawa T."/>
            <person name="Kadowaki K."/>
            <person name="Sugiura M."/>
            <person name="Burr B."/>
            <person name="Sasaki T."/>
        </authorList>
    </citation>
    <scope>NUCLEOTIDE SEQUENCE [LARGE SCALE GENOMIC DNA]</scope>
    <source>
        <strain evidence="2">cv. Nipponbare</strain>
    </source>
</reference>
<evidence type="ECO:0000313" key="2">
    <source>
        <dbReference type="Proteomes" id="UP000000763"/>
    </source>
</evidence>
<sequence length="58" mass="6300">MAPSTRNLSSIWKPVRLMMMGSLCGASNLDQHKHVEDTLVQANNGRGFGSLEGISPRC</sequence>
<accession>Q5Z5K5</accession>
<reference evidence="2" key="2">
    <citation type="journal article" date="2008" name="Nucleic Acids Res.">
        <title>The rice annotation project database (RAP-DB): 2008 update.</title>
        <authorList>
            <consortium name="The rice annotation project (RAP)"/>
        </authorList>
    </citation>
    <scope>GENOME REANNOTATION</scope>
    <source>
        <strain evidence="2">cv. Nipponbare</strain>
    </source>
</reference>
<name>Q5Z5K5_ORYSJ</name>
<protein>
    <submittedName>
        <fullName evidence="1">Uncharacterized protein</fullName>
    </submittedName>
</protein>
<proteinExistence type="predicted"/>
<gene>
    <name evidence="1" type="primary">P0620D11.19</name>
</gene>